<dbReference type="HAMAP" id="MF_00310">
    <property type="entry name" value="ATP_synth_B_arch"/>
    <property type="match status" value="1"/>
</dbReference>
<evidence type="ECO:0000259" key="7">
    <source>
        <dbReference type="Pfam" id="PF22919"/>
    </source>
</evidence>
<dbReference type="GO" id="GO:0046961">
    <property type="term" value="F:proton-transporting ATPase activity, rotational mechanism"/>
    <property type="evidence" value="ECO:0007669"/>
    <property type="project" value="TreeGrafter"/>
</dbReference>
<evidence type="ECO:0000259" key="6">
    <source>
        <dbReference type="Pfam" id="PF02874"/>
    </source>
</evidence>
<feature type="domain" description="ATP synthase A/B type C-terminal" evidence="7">
    <location>
        <begin position="355"/>
        <end position="455"/>
    </location>
</feature>
<evidence type="ECO:0000313" key="8">
    <source>
        <dbReference type="EMBL" id="MSS62940.1"/>
    </source>
</evidence>
<dbReference type="Pfam" id="PF00006">
    <property type="entry name" value="ATP-synt_ab"/>
    <property type="match status" value="1"/>
</dbReference>
<sequence>MSIEYLGLSEINGPLIVLEGVQNPAYEEIVEFTIDNKTKKLGRIVEAYEDKAVIQVFGGTDEMSLLNTHTKLTGHPMEIGLSEDILGRVFNGLGQPIDGLGNIIPEVKLNVNGQPLNPVSREYPRNYIRTGISAIDCLTTLIRGQKLPIFSGNGLPHDQLAAQIVKQASLGEESNEDFAIVFAAMGVKHDVAEFFRRTFEESGASSHVTMFLNLANDPVVERLITPKVALTTAEYLAFEKGMHILVILTDMTSFAEAMREVSSSKGEIPSRKGYPGYLYSEFAALYERAGIVAGRPGSVTQIPILTMPNDDITHPIPDLTGYITEGQIVLERYLHQKAIYPPINVLPSLSRLMKDGIGAGYTREDHQDLANQLFSSYAHVGEARALASVIGEDELSTIDKKYLKFGTAFEEQFVAQGQNENRTITETLDKGWELLSILPREELDRVNTTILDKYYHPAQEEPSEDENYDD</sequence>
<comment type="function">
    <text evidence="4">Produces ATP from ADP in the presence of a proton gradient across the membrane. The V-type beta chain is a regulatory subunit.</text>
</comment>
<dbReference type="InterPro" id="IPR055190">
    <property type="entry name" value="ATP-synt_VA_C"/>
</dbReference>
<proteinExistence type="inferred from homology"/>
<dbReference type="AlphaFoldDB" id="A0A6L5XVU5"/>
<dbReference type="GO" id="GO:0007035">
    <property type="term" value="P:vacuolar acidification"/>
    <property type="evidence" value="ECO:0007669"/>
    <property type="project" value="TreeGrafter"/>
</dbReference>
<evidence type="ECO:0000256" key="1">
    <source>
        <dbReference type="ARBA" id="ARBA00008936"/>
    </source>
</evidence>
<dbReference type="InterPro" id="IPR027417">
    <property type="entry name" value="P-loop_NTPase"/>
</dbReference>
<dbReference type="Gene3D" id="3.40.50.12240">
    <property type="match status" value="1"/>
</dbReference>
<dbReference type="PROSITE" id="PS00152">
    <property type="entry name" value="ATPASE_ALPHA_BETA"/>
    <property type="match status" value="1"/>
</dbReference>
<dbReference type="CDD" id="cd18112">
    <property type="entry name" value="ATP-synt_V_A-type_beta_C"/>
    <property type="match status" value="1"/>
</dbReference>
<dbReference type="InterPro" id="IPR022879">
    <property type="entry name" value="V-ATPase_su_B/beta"/>
</dbReference>
<evidence type="ECO:0000256" key="3">
    <source>
        <dbReference type="ARBA" id="ARBA00023065"/>
    </source>
</evidence>
<dbReference type="NCBIfam" id="NF003235">
    <property type="entry name" value="PRK04196.1"/>
    <property type="match status" value="1"/>
</dbReference>
<dbReference type="Pfam" id="PF22919">
    <property type="entry name" value="ATP-synt_VA_C"/>
    <property type="match status" value="1"/>
</dbReference>
<dbReference type="Proteomes" id="UP000482209">
    <property type="component" value="Unassembled WGS sequence"/>
</dbReference>
<dbReference type="SUPFAM" id="SSF52540">
    <property type="entry name" value="P-loop containing nucleoside triphosphate hydrolases"/>
    <property type="match status" value="1"/>
</dbReference>
<dbReference type="CDD" id="cd18118">
    <property type="entry name" value="ATP-synt_V_A-type_beta_N"/>
    <property type="match status" value="1"/>
</dbReference>
<protein>
    <recommendedName>
        <fullName evidence="4">V-type ATP synthase beta chain</fullName>
    </recommendedName>
    <alternativeName>
        <fullName evidence="4">V-ATPase subunit B</fullName>
    </alternativeName>
</protein>
<keyword evidence="9" id="KW-1185">Reference proteome</keyword>
<dbReference type="GO" id="GO:0042777">
    <property type="term" value="P:proton motive force-driven plasma membrane ATP synthesis"/>
    <property type="evidence" value="ECO:0007669"/>
    <property type="project" value="UniProtKB-UniRule"/>
</dbReference>
<reference evidence="8 9" key="1">
    <citation type="submission" date="2019-08" db="EMBL/GenBank/DDBJ databases">
        <title>In-depth cultivation of the pig gut microbiome towards novel bacterial diversity and tailored functional studies.</title>
        <authorList>
            <person name="Wylensek D."/>
            <person name="Hitch T.C.A."/>
            <person name="Clavel T."/>
        </authorList>
    </citation>
    <scope>NUCLEOTIDE SEQUENCE [LARGE SCALE GENOMIC DNA]</scope>
    <source>
        <strain evidence="8 9">WCA-693-APC-MOT-I</strain>
    </source>
</reference>
<feature type="domain" description="ATPase F1/V1/A1 complex alpha/beta subunit N-terminal" evidence="6">
    <location>
        <begin position="9"/>
        <end position="63"/>
    </location>
</feature>
<keyword evidence="4" id="KW-0066">ATP synthesis</keyword>
<dbReference type="GO" id="GO:0005524">
    <property type="term" value="F:ATP binding"/>
    <property type="evidence" value="ECO:0007669"/>
    <property type="project" value="UniProtKB-UniRule"/>
</dbReference>
<evidence type="ECO:0000259" key="5">
    <source>
        <dbReference type="Pfam" id="PF00006"/>
    </source>
</evidence>
<dbReference type="PANTHER" id="PTHR43389:SF4">
    <property type="entry name" value="V-TYPE PROTON ATPASE SUBUNIT B"/>
    <property type="match status" value="1"/>
</dbReference>
<feature type="domain" description="ATPase F1/V1/A1 complex alpha/beta subunit nucleotide-binding" evidence="5">
    <location>
        <begin position="131"/>
        <end position="350"/>
    </location>
</feature>
<dbReference type="InterPro" id="IPR020003">
    <property type="entry name" value="ATPase_a/bsu_AS"/>
</dbReference>
<keyword evidence="4" id="KW-0375">Hydrogen ion transport</keyword>
<evidence type="ECO:0000256" key="2">
    <source>
        <dbReference type="ARBA" id="ARBA00022448"/>
    </source>
</evidence>
<accession>A0A6L5XVU5</accession>
<evidence type="ECO:0000313" key="9">
    <source>
        <dbReference type="Proteomes" id="UP000482209"/>
    </source>
</evidence>
<dbReference type="GO" id="GO:0046933">
    <property type="term" value="F:proton-transporting ATP synthase activity, rotational mechanism"/>
    <property type="evidence" value="ECO:0007669"/>
    <property type="project" value="UniProtKB-UniRule"/>
</dbReference>
<organism evidence="8 9">
    <name type="scientific">Velocimicrobium porci</name>
    <dbReference type="NCBI Taxonomy" id="2606634"/>
    <lineage>
        <taxon>Bacteria</taxon>
        <taxon>Bacillati</taxon>
        <taxon>Bacillota</taxon>
        <taxon>Clostridia</taxon>
        <taxon>Lachnospirales</taxon>
        <taxon>Lachnospiraceae</taxon>
        <taxon>Velocimicrobium</taxon>
    </lineage>
</organism>
<dbReference type="InterPro" id="IPR004100">
    <property type="entry name" value="ATPase_F1/V1/A1_a/bsu_N"/>
</dbReference>
<dbReference type="EMBL" id="VUMT01000003">
    <property type="protein sequence ID" value="MSS62940.1"/>
    <property type="molecule type" value="Genomic_DNA"/>
</dbReference>
<dbReference type="CDD" id="cd01135">
    <property type="entry name" value="V_A-ATPase_B"/>
    <property type="match status" value="1"/>
</dbReference>
<dbReference type="RefSeq" id="WP_154517278.1">
    <property type="nucleotide sequence ID" value="NZ_VUMT01000003.1"/>
</dbReference>
<dbReference type="Pfam" id="PF02874">
    <property type="entry name" value="ATP-synt_ab_N"/>
    <property type="match status" value="1"/>
</dbReference>
<name>A0A6L5XVU5_9FIRM</name>
<comment type="similarity">
    <text evidence="1 4">Belongs to the ATPase alpha/beta chains family.</text>
</comment>
<keyword evidence="2 4" id="KW-0813">Transport</keyword>
<gene>
    <name evidence="4" type="primary">atpB</name>
    <name evidence="8" type="ORF">FYJ58_03490</name>
</gene>
<keyword evidence="3 4" id="KW-0406">Ion transport</keyword>
<dbReference type="InterPro" id="IPR000194">
    <property type="entry name" value="ATPase_F1/V1/A1_a/bsu_nucl-bd"/>
</dbReference>
<evidence type="ECO:0000256" key="4">
    <source>
        <dbReference type="HAMAP-Rule" id="MF_00310"/>
    </source>
</evidence>
<comment type="caution">
    <text evidence="8">The sequence shown here is derived from an EMBL/GenBank/DDBJ whole genome shotgun (WGS) entry which is preliminary data.</text>
</comment>
<dbReference type="PANTHER" id="PTHR43389">
    <property type="entry name" value="V-TYPE PROTON ATPASE SUBUNIT B"/>
    <property type="match status" value="1"/>
</dbReference>